<dbReference type="CDD" id="cd13963">
    <property type="entry name" value="PT_UbiA_2"/>
    <property type="match status" value="1"/>
</dbReference>
<evidence type="ECO:0000256" key="5">
    <source>
        <dbReference type="ARBA" id="ARBA00023136"/>
    </source>
</evidence>
<evidence type="ECO:0000313" key="8">
    <source>
        <dbReference type="Proteomes" id="UP000255317"/>
    </source>
</evidence>
<evidence type="ECO:0000313" key="7">
    <source>
        <dbReference type="EMBL" id="RDK88510.1"/>
    </source>
</evidence>
<keyword evidence="5 6" id="KW-0472">Membrane</keyword>
<organism evidence="7 8">
    <name type="scientific">Marinirhabdus gelatinilytica</name>
    <dbReference type="NCBI Taxonomy" id="1703343"/>
    <lineage>
        <taxon>Bacteria</taxon>
        <taxon>Pseudomonadati</taxon>
        <taxon>Bacteroidota</taxon>
        <taxon>Flavobacteriia</taxon>
        <taxon>Flavobacteriales</taxon>
        <taxon>Flavobacteriaceae</taxon>
    </lineage>
</organism>
<dbReference type="EMBL" id="QRAO01000001">
    <property type="protein sequence ID" value="RDK88510.1"/>
    <property type="molecule type" value="Genomic_DNA"/>
</dbReference>
<dbReference type="Gene3D" id="1.10.357.140">
    <property type="entry name" value="UbiA prenyltransferase"/>
    <property type="match status" value="1"/>
</dbReference>
<dbReference type="AlphaFoldDB" id="A0A370QKB7"/>
<gene>
    <name evidence="7" type="ORF">C8D94_101384</name>
</gene>
<feature type="transmembrane region" description="Helical" evidence="6">
    <location>
        <begin position="193"/>
        <end position="218"/>
    </location>
</feature>
<keyword evidence="2" id="KW-1003">Cell membrane</keyword>
<comment type="subcellular location">
    <subcellularLocation>
        <location evidence="1">Membrane</location>
        <topology evidence="1">Multi-pass membrane protein</topology>
    </subcellularLocation>
</comment>
<feature type="transmembrane region" description="Helical" evidence="6">
    <location>
        <begin position="35"/>
        <end position="54"/>
    </location>
</feature>
<evidence type="ECO:0000256" key="1">
    <source>
        <dbReference type="ARBA" id="ARBA00004141"/>
    </source>
</evidence>
<feature type="transmembrane region" description="Helical" evidence="6">
    <location>
        <begin position="12"/>
        <end position="29"/>
    </location>
</feature>
<dbReference type="GO" id="GO:0016020">
    <property type="term" value="C:membrane"/>
    <property type="evidence" value="ECO:0007669"/>
    <property type="project" value="UniProtKB-SubCell"/>
</dbReference>
<dbReference type="Proteomes" id="UP000255317">
    <property type="component" value="Unassembled WGS sequence"/>
</dbReference>
<accession>A0A370QKB7</accession>
<evidence type="ECO:0000256" key="4">
    <source>
        <dbReference type="ARBA" id="ARBA00022989"/>
    </source>
</evidence>
<dbReference type="GO" id="GO:0016765">
    <property type="term" value="F:transferase activity, transferring alkyl or aryl (other than methyl) groups"/>
    <property type="evidence" value="ECO:0007669"/>
    <property type="project" value="InterPro"/>
</dbReference>
<keyword evidence="4 6" id="KW-1133">Transmembrane helix</keyword>
<feature type="transmembrane region" description="Helical" evidence="6">
    <location>
        <begin position="152"/>
        <end position="172"/>
    </location>
</feature>
<sequence>MKIFNLLRVHQWVKNLFVFLPAFFSGRLLEVSFFTESLIAFFLFSFTASIIYIINDYKDIEKDKLHPVKKHRPLASGAISKQLALLLLIPFAAFVVIGAFYFLSIQAILVLVAYFLMNLAYTFYLKNIPIVDVTIIALGFVFRVLFGGFVAVILVSKWALLLTFSLALILALGKRRGELVLMPTNTRKALQGYTVEFLNIALTIAISITLVSYIMYSVSAEVIKNFGSDYLYVTTLFVLMGLLRYLQQSVVFNKTESPTKFLYKDHFVQLMVFLWIVSFFVIIYFK</sequence>
<reference evidence="7 8" key="1">
    <citation type="submission" date="2018-07" db="EMBL/GenBank/DDBJ databases">
        <title>Genomic Encyclopedia of Type Strains, Phase IV (KMG-IV): sequencing the most valuable type-strain genomes for metagenomic binning, comparative biology and taxonomic classification.</title>
        <authorList>
            <person name="Goeker M."/>
        </authorList>
    </citation>
    <scope>NUCLEOTIDE SEQUENCE [LARGE SCALE GENOMIC DNA]</scope>
    <source>
        <strain evidence="7 8">DSM 101478</strain>
    </source>
</reference>
<keyword evidence="3 6" id="KW-0812">Transmembrane</keyword>
<comment type="caution">
    <text evidence="7">The sequence shown here is derived from an EMBL/GenBank/DDBJ whole genome shotgun (WGS) entry which is preliminary data.</text>
</comment>
<feature type="transmembrane region" description="Helical" evidence="6">
    <location>
        <begin position="128"/>
        <end position="146"/>
    </location>
</feature>
<evidence type="ECO:0000256" key="2">
    <source>
        <dbReference type="ARBA" id="ARBA00022475"/>
    </source>
</evidence>
<evidence type="ECO:0000256" key="6">
    <source>
        <dbReference type="SAM" id="Phobius"/>
    </source>
</evidence>
<name>A0A370QKB7_9FLAO</name>
<feature type="transmembrane region" description="Helical" evidence="6">
    <location>
        <begin position="230"/>
        <end position="246"/>
    </location>
</feature>
<keyword evidence="7" id="KW-0808">Transferase</keyword>
<dbReference type="InterPro" id="IPR044878">
    <property type="entry name" value="UbiA_sf"/>
</dbReference>
<evidence type="ECO:0000256" key="3">
    <source>
        <dbReference type="ARBA" id="ARBA00022692"/>
    </source>
</evidence>
<dbReference type="Pfam" id="PF01040">
    <property type="entry name" value="UbiA"/>
    <property type="match status" value="1"/>
</dbReference>
<protein>
    <submittedName>
        <fullName evidence="7">UbiA prenyltransferase family protein</fullName>
    </submittedName>
</protein>
<proteinExistence type="predicted"/>
<feature type="transmembrane region" description="Helical" evidence="6">
    <location>
        <begin position="267"/>
        <end position="285"/>
    </location>
</feature>
<dbReference type="InterPro" id="IPR000537">
    <property type="entry name" value="UbiA_prenyltransferase"/>
</dbReference>
<keyword evidence="8" id="KW-1185">Reference proteome</keyword>